<reference evidence="7" key="1">
    <citation type="journal article" date="2019" name="Int. J. Syst. Evol. Microbiol.">
        <title>The Global Catalogue of Microorganisms (GCM) 10K type strain sequencing project: providing services to taxonomists for standard genome sequencing and annotation.</title>
        <authorList>
            <consortium name="The Broad Institute Genomics Platform"/>
            <consortium name="The Broad Institute Genome Sequencing Center for Infectious Disease"/>
            <person name="Wu L."/>
            <person name="Ma J."/>
        </authorList>
    </citation>
    <scope>NUCLEOTIDE SEQUENCE [LARGE SCALE GENOMIC DNA]</scope>
    <source>
        <strain evidence="7">CCM 8653</strain>
    </source>
</reference>
<name>A0ABQ2BA04_9MICO</name>
<organism evidence="6 7">
    <name type="scientific">Isoptericola cucumis</name>
    <dbReference type="NCBI Taxonomy" id="1776856"/>
    <lineage>
        <taxon>Bacteria</taxon>
        <taxon>Bacillati</taxon>
        <taxon>Actinomycetota</taxon>
        <taxon>Actinomycetes</taxon>
        <taxon>Micrococcales</taxon>
        <taxon>Promicromonosporaceae</taxon>
        <taxon>Isoptericola</taxon>
    </lineage>
</organism>
<evidence type="ECO:0000256" key="1">
    <source>
        <dbReference type="ARBA" id="ARBA00000223"/>
    </source>
</evidence>
<dbReference type="RefSeq" id="WP_188524071.1">
    <property type="nucleotide sequence ID" value="NZ_BMDG01000008.1"/>
</dbReference>
<comment type="catalytic activity">
    <reaction evidence="1">
        <text>beta-D-ribopyranose = beta-D-ribofuranose</text>
        <dbReference type="Rhea" id="RHEA:25432"/>
        <dbReference type="ChEBI" id="CHEBI:27476"/>
        <dbReference type="ChEBI" id="CHEBI:47002"/>
        <dbReference type="EC" id="5.4.99.62"/>
    </reaction>
</comment>
<evidence type="ECO:0000256" key="4">
    <source>
        <dbReference type="ARBA" id="ARBA00023235"/>
    </source>
</evidence>
<gene>
    <name evidence="6" type="primary">rbsD</name>
    <name evidence="6" type="ORF">GCM10007368_25320</name>
</gene>
<sequence>MKRRGILHADLAREVARLGHTHHVVVADRGLPLPRGGEVAVVDLALVAGVPSFEQVLDALLDELVVEASTLADEARGTVVERWVTARGLEPATVPHERLKELTAGAALVVRTGESTPYANVVLRCGVPF</sequence>
<dbReference type="NCBIfam" id="NF008761">
    <property type="entry name" value="PRK11797.1"/>
    <property type="match status" value="1"/>
</dbReference>
<dbReference type="PANTHER" id="PTHR37831:SF1">
    <property type="entry name" value="D-RIBOSE PYRANASE"/>
    <property type="match status" value="1"/>
</dbReference>
<keyword evidence="4" id="KW-0413">Isomerase</keyword>
<evidence type="ECO:0000256" key="2">
    <source>
        <dbReference type="ARBA" id="ARBA00012862"/>
    </source>
</evidence>
<dbReference type="Pfam" id="PF05025">
    <property type="entry name" value="RbsD_FucU"/>
    <property type="match status" value="1"/>
</dbReference>
<dbReference type="SUPFAM" id="SSF102546">
    <property type="entry name" value="RbsD-like"/>
    <property type="match status" value="1"/>
</dbReference>
<proteinExistence type="predicted"/>
<keyword evidence="3" id="KW-0963">Cytoplasm</keyword>
<evidence type="ECO:0000313" key="6">
    <source>
        <dbReference type="EMBL" id="GGI09268.1"/>
    </source>
</evidence>
<keyword evidence="7" id="KW-1185">Reference proteome</keyword>
<evidence type="ECO:0000313" key="7">
    <source>
        <dbReference type="Proteomes" id="UP000632535"/>
    </source>
</evidence>
<comment type="caution">
    <text evidence="6">The sequence shown here is derived from an EMBL/GenBank/DDBJ whole genome shotgun (WGS) entry which is preliminary data.</text>
</comment>
<dbReference type="InterPro" id="IPR007721">
    <property type="entry name" value="RbsD_FucU"/>
</dbReference>
<dbReference type="Proteomes" id="UP000632535">
    <property type="component" value="Unassembled WGS sequence"/>
</dbReference>
<dbReference type="EMBL" id="BMDG01000008">
    <property type="protein sequence ID" value="GGI09268.1"/>
    <property type="molecule type" value="Genomic_DNA"/>
</dbReference>
<evidence type="ECO:0000256" key="3">
    <source>
        <dbReference type="ARBA" id="ARBA00022490"/>
    </source>
</evidence>
<accession>A0ABQ2BA04</accession>
<keyword evidence="5" id="KW-0119">Carbohydrate metabolism</keyword>
<dbReference type="PANTHER" id="PTHR37831">
    <property type="entry name" value="D-RIBOSE PYRANASE"/>
    <property type="match status" value="1"/>
</dbReference>
<dbReference type="EC" id="5.4.99.62" evidence="2"/>
<dbReference type="Gene3D" id="3.40.1650.10">
    <property type="entry name" value="RbsD-like domain"/>
    <property type="match status" value="1"/>
</dbReference>
<evidence type="ECO:0000256" key="5">
    <source>
        <dbReference type="ARBA" id="ARBA00023277"/>
    </source>
</evidence>
<dbReference type="InterPro" id="IPR023064">
    <property type="entry name" value="D-ribose_pyranase"/>
</dbReference>
<protein>
    <recommendedName>
        <fullName evidence="2">D-ribose pyranase</fullName>
        <ecNumber evidence="2">5.4.99.62</ecNumber>
    </recommendedName>
</protein>
<dbReference type="InterPro" id="IPR023750">
    <property type="entry name" value="RbsD-like_sf"/>
</dbReference>